<comment type="caution">
    <text evidence="1">The sequence shown here is derived from an EMBL/GenBank/DDBJ whole genome shotgun (WGS) entry which is preliminary data.</text>
</comment>
<sequence length="260" mass="28563">MGDKIRSFLVTTAEDQKNAAALRVPSCYLFYCIGEGGALQRRGLPASARGGVMGVFDDGTTDWDSVDHARLARDIVSECARRSYGGVLLDFQESAGALEAVRRIAPALTAKRLTHFVPLALSQASEHGKVIVPSDISGGSFADMLRHYTVRFPPERLCLELVRVCSDFVMPSYTAEGRPLSAGEFRGLLERYRPQSYFSAELCAKYFTYQDDSRQVHFLLHDDPSTAAQKIQAAAAQGYFAAFLLYRDWGPAAADIMAFA</sequence>
<evidence type="ECO:0000313" key="1">
    <source>
        <dbReference type="EMBL" id="HIU42939.1"/>
    </source>
</evidence>
<gene>
    <name evidence="1" type="ORF">IAB67_01420</name>
</gene>
<protein>
    <submittedName>
        <fullName evidence="1">Uncharacterized protein</fullName>
    </submittedName>
</protein>
<reference evidence="1" key="1">
    <citation type="submission" date="2020-10" db="EMBL/GenBank/DDBJ databases">
        <authorList>
            <person name="Gilroy R."/>
        </authorList>
    </citation>
    <scope>NUCLEOTIDE SEQUENCE</scope>
    <source>
        <strain evidence="1">CHK191-8634</strain>
    </source>
</reference>
<name>A0A9D1LKB4_9CLOT</name>
<accession>A0A9D1LKB4</accession>
<reference evidence="1" key="2">
    <citation type="journal article" date="2021" name="PeerJ">
        <title>Extensive microbial diversity within the chicken gut microbiome revealed by metagenomics and culture.</title>
        <authorList>
            <person name="Gilroy R."/>
            <person name="Ravi A."/>
            <person name="Getino M."/>
            <person name="Pursley I."/>
            <person name="Horton D.L."/>
            <person name="Alikhan N.F."/>
            <person name="Baker D."/>
            <person name="Gharbi K."/>
            <person name="Hall N."/>
            <person name="Watson M."/>
            <person name="Adriaenssens E.M."/>
            <person name="Foster-Nyarko E."/>
            <person name="Jarju S."/>
            <person name="Secka A."/>
            <person name="Antonio M."/>
            <person name="Oren A."/>
            <person name="Chaudhuri R.R."/>
            <person name="La Ragione R."/>
            <person name="Hildebrand F."/>
            <person name="Pallen M.J."/>
        </authorList>
    </citation>
    <scope>NUCLEOTIDE SEQUENCE</scope>
    <source>
        <strain evidence="1">CHK191-8634</strain>
    </source>
</reference>
<proteinExistence type="predicted"/>
<dbReference type="AlphaFoldDB" id="A0A9D1LKB4"/>
<dbReference type="Proteomes" id="UP000824073">
    <property type="component" value="Unassembled WGS sequence"/>
</dbReference>
<organism evidence="1 2">
    <name type="scientific">Candidatus Ventrousia excrementavium</name>
    <dbReference type="NCBI Taxonomy" id="2840961"/>
    <lineage>
        <taxon>Bacteria</taxon>
        <taxon>Bacillati</taxon>
        <taxon>Bacillota</taxon>
        <taxon>Clostridia</taxon>
        <taxon>Eubacteriales</taxon>
        <taxon>Clostridiaceae</taxon>
        <taxon>Clostridiaceae incertae sedis</taxon>
        <taxon>Candidatus Ventrousia</taxon>
    </lineage>
</organism>
<dbReference type="EMBL" id="DVMR01000014">
    <property type="protein sequence ID" value="HIU42939.1"/>
    <property type="molecule type" value="Genomic_DNA"/>
</dbReference>
<evidence type="ECO:0000313" key="2">
    <source>
        <dbReference type="Proteomes" id="UP000824073"/>
    </source>
</evidence>